<organism evidence="1 2">
    <name type="scientific">Dryobates pubescens</name>
    <name type="common">Downy woodpecker</name>
    <name type="synonym">Picoides pubescens</name>
    <dbReference type="NCBI Taxonomy" id="118200"/>
    <lineage>
        <taxon>Eukaryota</taxon>
        <taxon>Metazoa</taxon>
        <taxon>Chordata</taxon>
        <taxon>Craniata</taxon>
        <taxon>Vertebrata</taxon>
        <taxon>Euteleostomi</taxon>
        <taxon>Archelosauria</taxon>
        <taxon>Archosauria</taxon>
        <taxon>Dinosauria</taxon>
        <taxon>Saurischia</taxon>
        <taxon>Theropoda</taxon>
        <taxon>Coelurosauria</taxon>
        <taxon>Aves</taxon>
        <taxon>Neognathae</taxon>
        <taxon>Neoaves</taxon>
        <taxon>Telluraves</taxon>
        <taxon>Coraciimorphae</taxon>
        <taxon>Piciformes</taxon>
        <taxon>Picidae</taxon>
        <taxon>Dryobates</taxon>
    </lineage>
</organism>
<reference evidence="1 2" key="1">
    <citation type="submission" date="2014-04" db="EMBL/GenBank/DDBJ databases">
        <title>Genome evolution of avian class.</title>
        <authorList>
            <person name="Zhang G."/>
            <person name="Li C."/>
        </authorList>
    </citation>
    <scope>NUCLEOTIDE SEQUENCE [LARGE SCALE GENOMIC DNA]</scope>
    <source>
        <strain evidence="1">BGI_N307</strain>
    </source>
</reference>
<dbReference type="EMBL" id="KL216600">
    <property type="protein sequence ID" value="KFV70578.1"/>
    <property type="molecule type" value="Genomic_DNA"/>
</dbReference>
<keyword evidence="2" id="KW-1185">Reference proteome</keyword>
<name>A0A093GMS1_DRYPU</name>
<protein>
    <submittedName>
        <fullName evidence="1">Uncharacterized protein</fullName>
    </submittedName>
</protein>
<gene>
    <name evidence="1" type="ORF">N307_00805</name>
</gene>
<accession>A0A093GMS1</accession>
<dbReference type="Proteomes" id="UP000053875">
    <property type="component" value="Unassembled WGS sequence"/>
</dbReference>
<evidence type="ECO:0000313" key="2">
    <source>
        <dbReference type="Proteomes" id="UP000053875"/>
    </source>
</evidence>
<evidence type="ECO:0000313" key="1">
    <source>
        <dbReference type="EMBL" id="KFV70578.1"/>
    </source>
</evidence>
<feature type="non-terminal residue" evidence="1">
    <location>
        <position position="1"/>
    </location>
</feature>
<dbReference type="AlphaFoldDB" id="A0A093GMS1"/>
<proteinExistence type="predicted"/>
<sequence>DSITVRVPVGTVVCSSVIWNYIAYCQNTPAPSRNIFNHVPLCSK</sequence>
<feature type="non-terminal residue" evidence="1">
    <location>
        <position position="44"/>
    </location>
</feature>